<dbReference type="HAMAP" id="MF_00101">
    <property type="entry name" value="AcpS"/>
    <property type="match status" value="1"/>
</dbReference>
<evidence type="ECO:0000256" key="1">
    <source>
        <dbReference type="ARBA" id="ARBA00022516"/>
    </source>
</evidence>
<dbReference type="InterPro" id="IPR008278">
    <property type="entry name" value="4-PPantetheinyl_Trfase_dom"/>
</dbReference>
<dbReference type="Gene3D" id="3.90.470.20">
    <property type="entry name" value="4'-phosphopantetheinyl transferase domain"/>
    <property type="match status" value="1"/>
</dbReference>
<protein>
    <recommendedName>
        <fullName evidence="8">Holo-[acyl-carrier-protein] synthase</fullName>
        <shortName evidence="8">Holo-ACP synthase</shortName>
        <ecNumber evidence="8">2.7.8.7</ecNumber>
    </recommendedName>
    <alternativeName>
        <fullName evidence="8">4'-phosphopantetheinyl transferase AcpS</fullName>
    </alternativeName>
</protein>
<evidence type="ECO:0000256" key="4">
    <source>
        <dbReference type="ARBA" id="ARBA00022832"/>
    </source>
</evidence>
<dbReference type="SUPFAM" id="SSF56214">
    <property type="entry name" value="4'-phosphopantetheinyl transferase"/>
    <property type="match status" value="1"/>
</dbReference>
<dbReference type="Pfam" id="PF01648">
    <property type="entry name" value="ACPS"/>
    <property type="match status" value="1"/>
</dbReference>
<dbReference type="GO" id="GO:0000287">
    <property type="term" value="F:magnesium ion binding"/>
    <property type="evidence" value="ECO:0007669"/>
    <property type="project" value="UniProtKB-UniRule"/>
</dbReference>
<dbReference type="GO" id="GO:0008897">
    <property type="term" value="F:holo-[acyl-carrier-protein] synthase activity"/>
    <property type="evidence" value="ECO:0007669"/>
    <property type="project" value="UniProtKB-UniRule"/>
</dbReference>
<keyword evidence="4 8" id="KW-0276">Fatty acid metabolism</keyword>
<reference evidence="10 11" key="1">
    <citation type="submission" date="2020-03" db="EMBL/GenBank/DDBJ databases">
        <title>Leucobacter sp. nov., isolated from beetles.</title>
        <authorList>
            <person name="Hyun D.-W."/>
            <person name="Bae J.-W."/>
        </authorList>
    </citation>
    <scope>NUCLEOTIDE SEQUENCE [LARGE SCALE GENOMIC DNA]</scope>
    <source>
        <strain evidence="10 11">HDW9B</strain>
    </source>
</reference>
<evidence type="ECO:0000259" key="9">
    <source>
        <dbReference type="Pfam" id="PF01648"/>
    </source>
</evidence>
<keyword evidence="8" id="KW-0963">Cytoplasm</keyword>
<feature type="domain" description="4'-phosphopantetheinyl transferase" evidence="9">
    <location>
        <begin position="4"/>
        <end position="80"/>
    </location>
</feature>
<gene>
    <name evidence="8" type="primary">acpS</name>
    <name evidence="10" type="ORF">G7067_06205</name>
</gene>
<evidence type="ECO:0000256" key="5">
    <source>
        <dbReference type="ARBA" id="ARBA00022842"/>
    </source>
</evidence>
<keyword evidence="2 8" id="KW-0808">Transferase</keyword>
<dbReference type="EC" id="2.7.8.7" evidence="8"/>
<evidence type="ECO:0000313" key="10">
    <source>
        <dbReference type="EMBL" id="QIM16107.1"/>
    </source>
</evidence>
<evidence type="ECO:0000313" key="11">
    <source>
        <dbReference type="Proteomes" id="UP000501387"/>
    </source>
</evidence>
<name>A0A6G8FIB1_9MICO</name>
<dbReference type="NCBIfam" id="TIGR00556">
    <property type="entry name" value="pantethn_trn"/>
    <property type="match status" value="1"/>
</dbReference>
<comment type="subcellular location">
    <subcellularLocation>
        <location evidence="8">Cytoplasm</location>
    </subcellularLocation>
</comment>
<evidence type="ECO:0000256" key="7">
    <source>
        <dbReference type="ARBA" id="ARBA00023160"/>
    </source>
</evidence>
<dbReference type="Proteomes" id="UP000501387">
    <property type="component" value="Chromosome"/>
</dbReference>
<proteinExistence type="inferred from homology"/>
<dbReference type="RefSeq" id="WP_166322804.1">
    <property type="nucleotide sequence ID" value="NZ_CP049934.1"/>
</dbReference>
<evidence type="ECO:0000256" key="8">
    <source>
        <dbReference type="HAMAP-Rule" id="MF_00101"/>
    </source>
</evidence>
<keyword evidence="7 8" id="KW-0275">Fatty acid biosynthesis</keyword>
<dbReference type="InterPro" id="IPR037143">
    <property type="entry name" value="4-PPantetheinyl_Trfase_dom_sf"/>
</dbReference>
<feature type="binding site" evidence="8">
    <location>
        <position position="50"/>
    </location>
    <ligand>
        <name>Mg(2+)</name>
        <dbReference type="ChEBI" id="CHEBI:18420"/>
    </ligand>
</feature>
<comment type="similarity">
    <text evidence="8">Belongs to the P-Pant transferase superfamily. AcpS family.</text>
</comment>
<evidence type="ECO:0000256" key="3">
    <source>
        <dbReference type="ARBA" id="ARBA00022723"/>
    </source>
</evidence>
<dbReference type="InterPro" id="IPR004568">
    <property type="entry name" value="Ppantetheine-prot_Trfase_dom"/>
</dbReference>
<dbReference type="AlphaFoldDB" id="A0A6G8FIB1"/>
<dbReference type="EMBL" id="CP049934">
    <property type="protein sequence ID" value="QIM16107.1"/>
    <property type="molecule type" value="Genomic_DNA"/>
</dbReference>
<evidence type="ECO:0000256" key="6">
    <source>
        <dbReference type="ARBA" id="ARBA00023098"/>
    </source>
</evidence>
<keyword evidence="11" id="KW-1185">Reference proteome</keyword>
<keyword evidence="3 8" id="KW-0479">Metal-binding</keyword>
<dbReference type="GO" id="GO:0006633">
    <property type="term" value="P:fatty acid biosynthetic process"/>
    <property type="evidence" value="ECO:0007669"/>
    <property type="project" value="UniProtKB-UniRule"/>
</dbReference>
<keyword evidence="1 8" id="KW-0444">Lipid biosynthesis</keyword>
<sequence length="118" mass="12276">MIRGIGVDTVDISRFERQLERTPALRARLFAPAEQGLSLASLAARFAAREALIKALGGSGSLGWHDMAVARGDDRAPFFVGGAALTDALAARGADRAHLSMTHDAGTATAFVIVEASA</sequence>
<dbReference type="InterPro" id="IPR002582">
    <property type="entry name" value="ACPS"/>
</dbReference>
<accession>A0A6G8FIB1</accession>
<organism evidence="10 11">
    <name type="scientific">Leucobacter insecticola</name>
    <dbReference type="NCBI Taxonomy" id="2714934"/>
    <lineage>
        <taxon>Bacteria</taxon>
        <taxon>Bacillati</taxon>
        <taxon>Actinomycetota</taxon>
        <taxon>Actinomycetes</taxon>
        <taxon>Micrococcales</taxon>
        <taxon>Microbacteriaceae</taxon>
        <taxon>Leucobacter</taxon>
    </lineage>
</organism>
<keyword evidence="6 8" id="KW-0443">Lipid metabolism</keyword>
<evidence type="ECO:0000256" key="2">
    <source>
        <dbReference type="ARBA" id="ARBA00022679"/>
    </source>
</evidence>
<dbReference type="GO" id="GO:0005737">
    <property type="term" value="C:cytoplasm"/>
    <property type="evidence" value="ECO:0007669"/>
    <property type="project" value="UniProtKB-SubCell"/>
</dbReference>
<comment type="catalytic activity">
    <reaction evidence="8">
        <text>apo-[ACP] + CoA = holo-[ACP] + adenosine 3',5'-bisphosphate + H(+)</text>
        <dbReference type="Rhea" id="RHEA:12068"/>
        <dbReference type="Rhea" id="RHEA-COMP:9685"/>
        <dbReference type="Rhea" id="RHEA-COMP:9690"/>
        <dbReference type="ChEBI" id="CHEBI:15378"/>
        <dbReference type="ChEBI" id="CHEBI:29999"/>
        <dbReference type="ChEBI" id="CHEBI:57287"/>
        <dbReference type="ChEBI" id="CHEBI:58343"/>
        <dbReference type="ChEBI" id="CHEBI:64479"/>
        <dbReference type="EC" id="2.7.8.7"/>
    </reaction>
</comment>
<dbReference type="NCBIfam" id="NF000832">
    <property type="entry name" value="PRK00070.3-2"/>
    <property type="match status" value="1"/>
</dbReference>
<comment type="cofactor">
    <cofactor evidence="8">
        <name>Mg(2+)</name>
        <dbReference type="ChEBI" id="CHEBI:18420"/>
    </cofactor>
</comment>
<keyword evidence="5 8" id="KW-0460">Magnesium</keyword>
<dbReference type="KEGG" id="lins:G7067_06205"/>
<comment type="function">
    <text evidence="8">Transfers the 4'-phosphopantetheine moiety from coenzyme A to a Ser of acyl-carrier-protein.</text>
</comment>
<feature type="binding site" evidence="8">
    <location>
        <position position="8"/>
    </location>
    <ligand>
        <name>Mg(2+)</name>
        <dbReference type="ChEBI" id="CHEBI:18420"/>
    </ligand>
</feature>